<evidence type="ECO:0000259" key="1">
    <source>
        <dbReference type="Pfam" id="PF03819"/>
    </source>
</evidence>
<dbReference type="AlphaFoldDB" id="A0A0G0T0I4"/>
<reference evidence="2 3" key="1">
    <citation type="journal article" date="2015" name="Nature">
        <title>rRNA introns, odd ribosomes, and small enigmatic genomes across a large radiation of phyla.</title>
        <authorList>
            <person name="Brown C.T."/>
            <person name="Hug L.A."/>
            <person name="Thomas B.C."/>
            <person name="Sharon I."/>
            <person name="Castelle C.J."/>
            <person name="Singh A."/>
            <person name="Wilkins M.J."/>
            <person name="Williams K.H."/>
            <person name="Banfield J.F."/>
        </authorList>
    </citation>
    <scope>NUCLEOTIDE SEQUENCE [LARGE SCALE GENOMIC DNA]</scope>
</reference>
<dbReference type="InterPro" id="IPR011379">
    <property type="entry name" value="MazG-related_GP37"/>
</dbReference>
<organism evidence="2 3">
    <name type="scientific">Candidatus Falkowbacteria bacterium GW2011_GWF2_39_8</name>
    <dbReference type="NCBI Taxonomy" id="1618642"/>
    <lineage>
        <taxon>Bacteria</taxon>
        <taxon>Candidatus Falkowiibacteriota</taxon>
    </lineage>
</organism>
<comment type="caution">
    <text evidence="2">The sequence shown here is derived from an EMBL/GenBank/DDBJ whole genome shotgun (WGS) entry which is preliminary data.</text>
</comment>
<proteinExistence type="predicted"/>
<dbReference type="Proteomes" id="UP000034137">
    <property type="component" value="Unassembled WGS sequence"/>
</dbReference>
<keyword evidence="2" id="KW-0378">Hydrolase</keyword>
<dbReference type="SUPFAM" id="SSF101386">
    <property type="entry name" value="all-alpha NTP pyrophosphatases"/>
    <property type="match status" value="1"/>
</dbReference>
<accession>A0A0G0T0I4</accession>
<feature type="domain" description="NTP pyrophosphohydrolase MazG-like" evidence="1">
    <location>
        <begin position="24"/>
        <end position="96"/>
    </location>
</feature>
<dbReference type="CDD" id="cd11523">
    <property type="entry name" value="NTP-PPase"/>
    <property type="match status" value="1"/>
</dbReference>
<dbReference type="Pfam" id="PF03819">
    <property type="entry name" value="MazG"/>
    <property type="match status" value="1"/>
</dbReference>
<dbReference type="InterPro" id="IPR004518">
    <property type="entry name" value="MazG-like_dom"/>
</dbReference>
<dbReference type="PIRSF" id="PIRSF006639">
    <property type="entry name" value="UCP006639_pph"/>
    <property type="match status" value="1"/>
</dbReference>
<gene>
    <name evidence="2" type="ORF">UT64_C0063G0002</name>
</gene>
<dbReference type="PANTHER" id="PTHR42692">
    <property type="entry name" value="NUCLEOTIDE PYROPHOSPHOHYDROLASE"/>
    <property type="match status" value="1"/>
</dbReference>
<protein>
    <submittedName>
        <fullName evidence="2">MazG nucleotide pyrophosphohydrolase</fullName>
    </submittedName>
</protein>
<dbReference type="InterPro" id="IPR047046">
    <property type="entry name" value="YpjD/YvdC"/>
</dbReference>
<dbReference type="GO" id="GO:0016787">
    <property type="term" value="F:hydrolase activity"/>
    <property type="evidence" value="ECO:0007669"/>
    <property type="project" value="UniProtKB-KW"/>
</dbReference>
<sequence>MTNEFQEKVKKFMDENNMNNPIENRMLDLVDEIGEISKEINKMSAYGTKKPEFREEIIIELGDVFYSLITVANYYDVDLLKTLNMAVEKYEKRIKKGGHAGSEND</sequence>
<evidence type="ECO:0000313" key="2">
    <source>
        <dbReference type="EMBL" id="KKR31352.1"/>
    </source>
</evidence>
<name>A0A0G0T0I4_9BACT</name>
<evidence type="ECO:0000313" key="3">
    <source>
        <dbReference type="Proteomes" id="UP000034137"/>
    </source>
</evidence>
<dbReference type="Gene3D" id="1.10.287.1080">
    <property type="entry name" value="MazG-like"/>
    <property type="match status" value="1"/>
</dbReference>
<dbReference type="PANTHER" id="PTHR42692:SF2">
    <property type="entry name" value="IG HYPOTHETICAL 16995"/>
    <property type="match status" value="1"/>
</dbReference>
<dbReference type="EMBL" id="LBXO01000063">
    <property type="protein sequence ID" value="KKR31352.1"/>
    <property type="molecule type" value="Genomic_DNA"/>
</dbReference>